<keyword evidence="3" id="KW-0963">Cytoplasm</keyword>
<dbReference type="GO" id="GO:0007021">
    <property type="term" value="P:tubulin complex assembly"/>
    <property type="evidence" value="ECO:0007669"/>
    <property type="project" value="TreeGrafter"/>
</dbReference>
<evidence type="ECO:0000313" key="9">
    <source>
        <dbReference type="Proteomes" id="UP000807469"/>
    </source>
</evidence>
<dbReference type="GO" id="GO:0005737">
    <property type="term" value="C:cytoplasm"/>
    <property type="evidence" value="ECO:0007669"/>
    <property type="project" value="UniProtKB-SubCell"/>
</dbReference>
<keyword evidence="9" id="KW-1185">Reference proteome</keyword>
<dbReference type="PANTHER" id="PTHR15139:SF0">
    <property type="entry name" value="TUBULIN-SPECIFIC CHAPERONE C"/>
    <property type="match status" value="1"/>
</dbReference>
<evidence type="ECO:0000259" key="7">
    <source>
        <dbReference type="PROSITE" id="PS51329"/>
    </source>
</evidence>
<evidence type="ECO:0000313" key="8">
    <source>
        <dbReference type="EMBL" id="KAF9476038.1"/>
    </source>
</evidence>
<comment type="subcellular location">
    <subcellularLocation>
        <location evidence="1">Cytoplasm</location>
    </subcellularLocation>
</comment>
<dbReference type="PANTHER" id="PTHR15139">
    <property type="entry name" value="TUBULIN FOLDING COFACTOR C"/>
    <property type="match status" value="1"/>
</dbReference>
<gene>
    <name evidence="8" type="ORF">BDN70DRAFT_863858</name>
</gene>
<evidence type="ECO:0000256" key="6">
    <source>
        <dbReference type="SAM" id="MobiDB-lite"/>
    </source>
</evidence>
<feature type="region of interest" description="Disordered" evidence="6">
    <location>
        <begin position="103"/>
        <end position="129"/>
    </location>
</feature>
<evidence type="ECO:0000256" key="5">
    <source>
        <dbReference type="ARBA" id="ARBA00026055"/>
    </source>
</evidence>
<dbReference type="Pfam" id="PF07986">
    <property type="entry name" value="TBCC"/>
    <property type="match status" value="1"/>
</dbReference>
<dbReference type="AlphaFoldDB" id="A0A9P5YVS9"/>
<dbReference type="Gene3D" id="1.20.58.1250">
    <property type="entry name" value="Tubulin Binding Cofactor C, N-terminal domain"/>
    <property type="match status" value="1"/>
</dbReference>
<keyword evidence="4" id="KW-0007">Acetylation</keyword>
<evidence type="ECO:0000256" key="1">
    <source>
        <dbReference type="ARBA" id="ARBA00004496"/>
    </source>
</evidence>
<dbReference type="InterPro" id="IPR027684">
    <property type="entry name" value="TBCC"/>
</dbReference>
<dbReference type="Proteomes" id="UP000807469">
    <property type="component" value="Unassembled WGS sequence"/>
</dbReference>
<feature type="compositionally biased region" description="Low complexity" evidence="6">
    <location>
        <begin position="118"/>
        <end position="129"/>
    </location>
</feature>
<dbReference type="InterPro" id="IPR031925">
    <property type="entry name" value="TBCC_N"/>
</dbReference>
<comment type="similarity">
    <text evidence="2">Belongs to the TBCC family.</text>
</comment>
<dbReference type="InterPro" id="IPR038397">
    <property type="entry name" value="TBCC_N_sf"/>
</dbReference>
<name>A0A9P5YVS9_9AGAR</name>
<evidence type="ECO:0000256" key="4">
    <source>
        <dbReference type="ARBA" id="ARBA00022990"/>
    </source>
</evidence>
<organism evidence="8 9">
    <name type="scientific">Pholiota conissans</name>
    <dbReference type="NCBI Taxonomy" id="109636"/>
    <lineage>
        <taxon>Eukaryota</taxon>
        <taxon>Fungi</taxon>
        <taxon>Dikarya</taxon>
        <taxon>Basidiomycota</taxon>
        <taxon>Agaricomycotina</taxon>
        <taxon>Agaricomycetes</taxon>
        <taxon>Agaricomycetidae</taxon>
        <taxon>Agaricales</taxon>
        <taxon>Agaricineae</taxon>
        <taxon>Strophariaceae</taxon>
        <taxon>Pholiota</taxon>
    </lineage>
</organism>
<dbReference type="PROSITE" id="PS51329">
    <property type="entry name" value="C_CAP_COFACTOR_C"/>
    <property type="match status" value="1"/>
</dbReference>
<comment type="subunit">
    <text evidence="5">Supercomplex made of cofactors A to E. Cofactors A and D function by capturing and stabilizing tubulin in a quasi-native conformation. Cofactor E binds to the cofactor D-tubulin complex; interaction with cofactor C then causes the release of tubulin polypeptides that are committed to the native state.</text>
</comment>
<dbReference type="Gene3D" id="2.160.20.70">
    <property type="match status" value="1"/>
</dbReference>
<reference evidence="8" key="1">
    <citation type="submission" date="2020-11" db="EMBL/GenBank/DDBJ databases">
        <authorList>
            <consortium name="DOE Joint Genome Institute"/>
            <person name="Ahrendt S."/>
            <person name="Riley R."/>
            <person name="Andreopoulos W."/>
            <person name="Labutti K."/>
            <person name="Pangilinan J."/>
            <person name="Ruiz-Duenas F.J."/>
            <person name="Barrasa J.M."/>
            <person name="Sanchez-Garcia M."/>
            <person name="Camarero S."/>
            <person name="Miyauchi S."/>
            <person name="Serrano A."/>
            <person name="Linde D."/>
            <person name="Babiker R."/>
            <person name="Drula E."/>
            <person name="Ayuso-Fernandez I."/>
            <person name="Pacheco R."/>
            <person name="Padilla G."/>
            <person name="Ferreira P."/>
            <person name="Barriuso J."/>
            <person name="Kellner H."/>
            <person name="Castanera R."/>
            <person name="Alfaro M."/>
            <person name="Ramirez L."/>
            <person name="Pisabarro A.G."/>
            <person name="Kuo A."/>
            <person name="Tritt A."/>
            <person name="Lipzen A."/>
            <person name="He G."/>
            <person name="Yan M."/>
            <person name="Ng V."/>
            <person name="Cullen D."/>
            <person name="Martin F."/>
            <person name="Rosso M.-N."/>
            <person name="Henrissat B."/>
            <person name="Hibbett D."/>
            <person name="Martinez A.T."/>
            <person name="Grigoriev I.V."/>
        </authorList>
    </citation>
    <scope>NUCLEOTIDE SEQUENCE</scope>
    <source>
        <strain evidence="8">CIRM-BRFM 674</strain>
    </source>
</reference>
<dbReference type="GO" id="GO:0007023">
    <property type="term" value="P:post-chaperonin tubulin folding pathway"/>
    <property type="evidence" value="ECO:0007669"/>
    <property type="project" value="InterPro"/>
</dbReference>
<dbReference type="OrthoDB" id="194775at2759"/>
<comment type="caution">
    <text evidence="8">The sequence shown here is derived from an EMBL/GenBank/DDBJ whole genome shotgun (WGS) entry which is preliminary data.</text>
</comment>
<sequence length="319" mass="34748">MDTKNPTWTFLQTFTPQFQALGSELEGKLEAAKSTPTPVLLQELSVLLAKATKILADATGSIPTYDQKQYEIQLKGFEKSIETLRASSAPKSKFAFKRKAGATPIASKPVPESPATPAPESSSSTPNPSNLVLSSHLNKYLTRSDLPDHPPQTDLSICDLEGCIVNLLVPLDQPTVDDHIKISALHARNLKNCVLLLPDVEGSALLHDMVNCVIVLGCHQFRMHSSKNIDVLLSISSTPIIEDCSSIRFGYYPTSFHLSPPESPAPLSVQDFSHIRPTPSPNFSLFTEADQDTLHATLEMLRDPSGSVERLQKALPVSS</sequence>
<dbReference type="InterPro" id="IPR017901">
    <property type="entry name" value="C-CAP_CF_C-like"/>
</dbReference>
<dbReference type="Pfam" id="PF16752">
    <property type="entry name" value="TBCC_N"/>
    <property type="match status" value="1"/>
</dbReference>
<dbReference type="EMBL" id="MU155309">
    <property type="protein sequence ID" value="KAF9476038.1"/>
    <property type="molecule type" value="Genomic_DNA"/>
</dbReference>
<proteinExistence type="inferred from homology"/>
<dbReference type="InterPro" id="IPR012945">
    <property type="entry name" value="Tubulin-bd_cofactor_C_dom"/>
</dbReference>
<accession>A0A9P5YVS9</accession>
<dbReference type="GO" id="GO:0015631">
    <property type="term" value="F:tubulin binding"/>
    <property type="evidence" value="ECO:0007669"/>
    <property type="project" value="InterPro"/>
</dbReference>
<evidence type="ECO:0000256" key="2">
    <source>
        <dbReference type="ARBA" id="ARBA00008848"/>
    </source>
</evidence>
<protein>
    <recommendedName>
        <fullName evidence="7">C-CAP/cofactor C-like domain-containing protein</fullName>
    </recommendedName>
</protein>
<feature type="domain" description="C-CAP/cofactor C-like" evidence="7">
    <location>
        <begin position="147"/>
        <end position="274"/>
    </location>
</feature>
<dbReference type="InterPro" id="IPR016098">
    <property type="entry name" value="CAP/MinC_C"/>
</dbReference>
<evidence type="ECO:0000256" key="3">
    <source>
        <dbReference type="ARBA" id="ARBA00022490"/>
    </source>
</evidence>